<reference evidence="6 7" key="1">
    <citation type="submission" date="2017-12" db="EMBL/GenBank/DDBJ databases">
        <title>Chromulinavorax destructans is a abundant pathogen of dominant heterotrophic picoflagllates.</title>
        <authorList>
            <person name="Deeg C.M."/>
            <person name="Zimmer M."/>
            <person name="Suttle C.A."/>
        </authorList>
    </citation>
    <scope>NUCLEOTIDE SEQUENCE [LARGE SCALE GENOMIC DNA]</scope>
    <source>
        <strain evidence="6 7">SeV1</strain>
    </source>
</reference>
<dbReference type="AlphaFoldDB" id="A0A345ZAZ3"/>
<organism evidence="6 7">
    <name type="scientific">Candidatus Chromulinivorax destructor</name>
    <dbReference type="NCBI Taxonomy" id="2066483"/>
    <lineage>
        <taxon>Bacteria</taxon>
        <taxon>Candidatus Babelota</taxon>
        <taxon>Candidatus Babeliae</taxon>
        <taxon>Candidatus Babeliales</taxon>
        <taxon>Candidatus Chromulinivoraceae</taxon>
        <taxon>Candidatus Chromulinivorax</taxon>
    </lineage>
</organism>
<keyword evidence="3 5" id="KW-0687">Ribonucleoprotein</keyword>
<proteinExistence type="inferred from homology"/>
<keyword evidence="2 5" id="KW-0689">Ribosomal protein</keyword>
<comment type="similarity">
    <text evidence="1 5">Belongs to the universal ribosomal protein uL29 family.</text>
</comment>
<dbReference type="SUPFAM" id="SSF46561">
    <property type="entry name" value="Ribosomal protein L29 (L29p)"/>
    <property type="match status" value="1"/>
</dbReference>
<accession>A0A345ZAZ3</accession>
<evidence type="ECO:0000256" key="3">
    <source>
        <dbReference type="ARBA" id="ARBA00023274"/>
    </source>
</evidence>
<evidence type="ECO:0000256" key="4">
    <source>
        <dbReference type="ARBA" id="ARBA00035204"/>
    </source>
</evidence>
<evidence type="ECO:0000313" key="7">
    <source>
        <dbReference type="Proteomes" id="UP000254834"/>
    </source>
</evidence>
<gene>
    <name evidence="5 6" type="primary">rpmC</name>
    <name evidence="6" type="ORF">C0J27_01705</name>
</gene>
<dbReference type="HAMAP" id="MF_00374">
    <property type="entry name" value="Ribosomal_uL29"/>
    <property type="match status" value="1"/>
</dbReference>
<dbReference type="InterPro" id="IPR001854">
    <property type="entry name" value="Ribosomal_uL29"/>
</dbReference>
<dbReference type="Proteomes" id="UP000254834">
    <property type="component" value="Chromosome"/>
</dbReference>
<evidence type="ECO:0000256" key="5">
    <source>
        <dbReference type="HAMAP-Rule" id="MF_00374"/>
    </source>
</evidence>
<sequence length="68" mass="7863">MRKAFKTELKKLSVVELTAYANEIRKEIFSLKMKKMSEPVKDINLVRKLRKSLACTLTLLQQETAHGN</sequence>
<dbReference type="RefSeq" id="WP_115585475.1">
    <property type="nucleotide sequence ID" value="NZ_CP025544.1"/>
</dbReference>
<dbReference type="GO" id="GO:0005840">
    <property type="term" value="C:ribosome"/>
    <property type="evidence" value="ECO:0007669"/>
    <property type="project" value="UniProtKB-KW"/>
</dbReference>
<evidence type="ECO:0000313" key="6">
    <source>
        <dbReference type="EMBL" id="AXK60460.1"/>
    </source>
</evidence>
<evidence type="ECO:0000256" key="2">
    <source>
        <dbReference type="ARBA" id="ARBA00022980"/>
    </source>
</evidence>
<dbReference type="GO" id="GO:0006412">
    <property type="term" value="P:translation"/>
    <property type="evidence" value="ECO:0007669"/>
    <property type="project" value="UniProtKB-UniRule"/>
</dbReference>
<name>A0A345ZAZ3_9BACT</name>
<dbReference type="InterPro" id="IPR036049">
    <property type="entry name" value="Ribosomal_uL29_sf"/>
</dbReference>
<dbReference type="Gene3D" id="1.10.287.310">
    <property type="match status" value="1"/>
</dbReference>
<dbReference type="Pfam" id="PF00831">
    <property type="entry name" value="Ribosomal_L29"/>
    <property type="match status" value="1"/>
</dbReference>
<dbReference type="GO" id="GO:0003735">
    <property type="term" value="F:structural constituent of ribosome"/>
    <property type="evidence" value="ECO:0007669"/>
    <property type="project" value="InterPro"/>
</dbReference>
<dbReference type="EMBL" id="CP025544">
    <property type="protein sequence ID" value="AXK60460.1"/>
    <property type="molecule type" value="Genomic_DNA"/>
</dbReference>
<protein>
    <recommendedName>
        <fullName evidence="4 5">Large ribosomal subunit protein uL29</fullName>
    </recommendedName>
</protein>
<evidence type="ECO:0000256" key="1">
    <source>
        <dbReference type="ARBA" id="ARBA00009254"/>
    </source>
</evidence>
<dbReference type="KEGG" id="cdes:C0J27_01705"/>
<dbReference type="NCBIfam" id="TIGR00012">
    <property type="entry name" value="L29"/>
    <property type="match status" value="1"/>
</dbReference>
<keyword evidence="7" id="KW-1185">Reference proteome</keyword>
<dbReference type="GO" id="GO:1990904">
    <property type="term" value="C:ribonucleoprotein complex"/>
    <property type="evidence" value="ECO:0007669"/>
    <property type="project" value="UniProtKB-KW"/>
</dbReference>